<dbReference type="RefSeq" id="XP_012895803.1">
    <property type="nucleotide sequence ID" value="XM_013040349.1"/>
</dbReference>
<evidence type="ECO:0000313" key="4">
    <source>
        <dbReference type="EMBL" id="CBK21755.2"/>
    </source>
</evidence>
<sequence length="109" mass="11832">MEAETHQLLLKYIFLAKCFLLAMGKGSNVQKKQAARARHEKEASKPQGGGGLAGKASRTGANAPKVVCQICRTEFMASQSDSQLMGHVENKHPNKTFADCFPERAKAKA</sequence>
<dbReference type="InterPro" id="IPR039713">
    <property type="entry name" value="At2g23090-like"/>
</dbReference>
<feature type="signal peptide" evidence="2">
    <location>
        <begin position="1"/>
        <end position="24"/>
    </location>
</feature>
<gene>
    <name evidence="4" type="ORF">GSBLH_T00001874001</name>
</gene>
<reference evidence="4" key="1">
    <citation type="submission" date="2010-02" db="EMBL/GenBank/DDBJ databases">
        <title>Sequencing and annotation of the Blastocystis hominis genome.</title>
        <authorList>
            <person name="Wincker P."/>
        </authorList>
    </citation>
    <scope>NUCLEOTIDE SEQUENCE</scope>
    <source>
        <strain evidence="4">Singapore isolate B</strain>
    </source>
</reference>
<dbReference type="OMA" id="VICKVCY"/>
<evidence type="ECO:0000259" key="3">
    <source>
        <dbReference type="Pfam" id="PF12907"/>
    </source>
</evidence>
<keyword evidence="5" id="KW-1185">Reference proteome</keyword>
<keyword evidence="2" id="KW-0732">Signal</keyword>
<dbReference type="InParanoid" id="D8M116"/>
<dbReference type="Gene3D" id="4.10.1050.10">
    <property type="entry name" value="At2g23090-like"/>
    <property type="match status" value="1"/>
</dbReference>
<dbReference type="GeneID" id="24919097"/>
<evidence type="ECO:0000256" key="2">
    <source>
        <dbReference type="SAM" id="SignalP"/>
    </source>
</evidence>
<dbReference type="SUPFAM" id="SSF118359">
    <property type="entry name" value="Expressed protein At2g23090/F21P24.15"/>
    <property type="match status" value="1"/>
</dbReference>
<name>D8M116_BLAHO</name>
<accession>D8M116</accession>
<proteinExistence type="predicted"/>
<dbReference type="PANTHER" id="PTHR33788">
    <property type="entry name" value="OS07G0114300 PROTEIN"/>
    <property type="match status" value="1"/>
</dbReference>
<dbReference type="Proteomes" id="UP000008312">
    <property type="component" value="Unassembled WGS sequence"/>
</dbReference>
<feature type="chain" id="PRO_5003117693" description="At2g23090-like zinc-binding domain-containing protein" evidence="2">
    <location>
        <begin position="25"/>
        <end position="109"/>
    </location>
</feature>
<dbReference type="EMBL" id="FN668644">
    <property type="protein sequence ID" value="CBK21755.2"/>
    <property type="molecule type" value="Genomic_DNA"/>
</dbReference>
<evidence type="ECO:0000256" key="1">
    <source>
        <dbReference type="SAM" id="MobiDB-lite"/>
    </source>
</evidence>
<dbReference type="PANTHER" id="PTHR33788:SF1">
    <property type="entry name" value="ZINC-BINDING PROTEIN"/>
    <property type="match status" value="1"/>
</dbReference>
<dbReference type="Pfam" id="PF12907">
    <property type="entry name" value="zf-met2"/>
    <property type="match status" value="1"/>
</dbReference>
<feature type="region of interest" description="Disordered" evidence="1">
    <location>
        <begin position="30"/>
        <end position="59"/>
    </location>
</feature>
<dbReference type="OrthoDB" id="370932at2759"/>
<organism evidence="4">
    <name type="scientific">Blastocystis hominis</name>
    <dbReference type="NCBI Taxonomy" id="12968"/>
    <lineage>
        <taxon>Eukaryota</taxon>
        <taxon>Sar</taxon>
        <taxon>Stramenopiles</taxon>
        <taxon>Bigyra</taxon>
        <taxon>Opalozoa</taxon>
        <taxon>Opalinata</taxon>
        <taxon>Blastocystidae</taxon>
        <taxon>Blastocystis</taxon>
    </lineage>
</organism>
<dbReference type="AlphaFoldDB" id="D8M116"/>
<dbReference type="InterPro" id="IPR026939">
    <property type="entry name" value="ZNF706/At2g23090_sf"/>
</dbReference>
<dbReference type="InterPro" id="IPR039438">
    <property type="entry name" value="At2g23090-like_Znf"/>
</dbReference>
<evidence type="ECO:0000313" key="5">
    <source>
        <dbReference type="Proteomes" id="UP000008312"/>
    </source>
</evidence>
<feature type="domain" description="At2g23090-like zinc-binding" evidence="3">
    <location>
        <begin position="68"/>
        <end position="103"/>
    </location>
</feature>
<protein>
    <recommendedName>
        <fullName evidence="3">At2g23090-like zinc-binding domain-containing protein</fullName>
    </recommendedName>
</protein>
<dbReference type="FunCoup" id="D8M116">
    <property type="interactions" value="1"/>
</dbReference>